<keyword evidence="2" id="KW-0482">Metalloprotease</keyword>
<dbReference type="EMBL" id="CP032091">
    <property type="protein sequence ID" value="AXV67010.1"/>
    <property type="molecule type" value="Genomic_DNA"/>
</dbReference>
<accession>A0AAD0S2N9</accession>
<gene>
    <name evidence="2" type="ORF">D0907_16925</name>
</gene>
<dbReference type="AlphaFoldDB" id="A0AAD0S2N9"/>
<dbReference type="CDD" id="cd00146">
    <property type="entry name" value="PKD"/>
    <property type="match status" value="3"/>
</dbReference>
<dbReference type="Pfam" id="PF20773">
    <property type="entry name" value="InhA-like_MAM"/>
    <property type="match status" value="1"/>
</dbReference>
<proteinExistence type="predicted"/>
<dbReference type="SMART" id="SM00089">
    <property type="entry name" value="PKD"/>
    <property type="match status" value="3"/>
</dbReference>
<dbReference type="GO" id="GO:0008237">
    <property type="term" value="F:metallopeptidase activity"/>
    <property type="evidence" value="ECO:0007669"/>
    <property type="project" value="UniProtKB-KW"/>
</dbReference>
<dbReference type="PROSITE" id="PS50093">
    <property type="entry name" value="PKD"/>
    <property type="match status" value="3"/>
</dbReference>
<dbReference type="Proteomes" id="UP000264605">
    <property type="component" value="Plasmid unnamed1"/>
</dbReference>
<dbReference type="GO" id="GO:0006508">
    <property type="term" value="P:proteolysis"/>
    <property type="evidence" value="ECO:0007669"/>
    <property type="project" value="InterPro"/>
</dbReference>
<geneLocation type="plasmid" evidence="2 3">
    <name>unnamed1</name>
</geneLocation>
<dbReference type="SUPFAM" id="SSF49299">
    <property type="entry name" value="PKD domain"/>
    <property type="match status" value="3"/>
</dbReference>
<dbReference type="InterPro" id="IPR000601">
    <property type="entry name" value="PKD_dom"/>
</dbReference>
<feature type="domain" description="PKD" evidence="1">
    <location>
        <begin position="779"/>
        <end position="834"/>
    </location>
</feature>
<dbReference type="Gene3D" id="2.60.40.10">
    <property type="entry name" value="Immunoglobulins"/>
    <property type="match status" value="3"/>
</dbReference>
<dbReference type="InterPro" id="IPR013783">
    <property type="entry name" value="Ig-like_fold"/>
</dbReference>
<protein>
    <submittedName>
        <fullName evidence="2">M6 family metalloprotease domain-containing protein</fullName>
    </submittedName>
</protein>
<dbReference type="Pfam" id="PF05547">
    <property type="entry name" value="Peptidase_M6"/>
    <property type="match status" value="1"/>
</dbReference>
<feature type="domain" description="PKD" evidence="1">
    <location>
        <begin position="857"/>
        <end position="914"/>
    </location>
</feature>
<evidence type="ECO:0000259" key="1">
    <source>
        <dbReference type="PROSITE" id="PS50093"/>
    </source>
</evidence>
<evidence type="ECO:0000313" key="3">
    <source>
        <dbReference type="Proteomes" id="UP000264605"/>
    </source>
</evidence>
<keyword evidence="2" id="KW-0378">Hydrolase</keyword>
<organism evidence="2 3">
    <name type="scientific">Pseudoalteromonas lipolytica</name>
    <dbReference type="NCBI Taxonomy" id="570156"/>
    <lineage>
        <taxon>Bacteria</taxon>
        <taxon>Pseudomonadati</taxon>
        <taxon>Pseudomonadota</taxon>
        <taxon>Gammaproteobacteria</taxon>
        <taxon>Alteromonadales</taxon>
        <taxon>Pseudoalteromonadaceae</taxon>
        <taxon>Pseudoalteromonas</taxon>
    </lineage>
</organism>
<dbReference type="InterPro" id="IPR048665">
    <property type="entry name" value="InhA-like_VEG"/>
</dbReference>
<keyword evidence="2" id="KW-0645">Protease</keyword>
<dbReference type="PANTHER" id="PTHR41775:SF1">
    <property type="entry name" value="PEPTIDASE M6-LIKE DOMAIN-CONTAINING PROTEIN"/>
    <property type="match status" value="1"/>
</dbReference>
<dbReference type="SUPFAM" id="SSF55486">
    <property type="entry name" value="Metalloproteases ('zincins'), catalytic domain"/>
    <property type="match status" value="1"/>
</dbReference>
<keyword evidence="2" id="KW-0614">Plasmid</keyword>
<name>A0AAD0S2N9_9GAMM</name>
<dbReference type="InterPro" id="IPR008757">
    <property type="entry name" value="Peptidase_M6-like_domain"/>
</dbReference>
<dbReference type="InterPro" id="IPR022409">
    <property type="entry name" value="PKD/Chitinase_dom"/>
</dbReference>
<evidence type="ECO:0000313" key="2">
    <source>
        <dbReference type="EMBL" id="AXV67010.1"/>
    </source>
</evidence>
<reference evidence="2 3" key="1">
    <citation type="submission" date="2018-08" db="EMBL/GenBank/DDBJ databases">
        <title>Draft genome sequence of Pseudoalteromonas donghaensis HJ51.</title>
        <authorList>
            <person name="Oh J."/>
            <person name="Roh D."/>
        </authorList>
    </citation>
    <scope>NUCLEOTIDE SEQUENCE [LARGE SCALE GENOMIC DNA]</scope>
    <source>
        <strain evidence="2 3">HJ51</strain>
        <plasmid evidence="2 3">unnamed1</plasmid>
    </source>
</reference>
<dbReference type="Pfam" id="PF20774">
    <property type="entry name" value="InhA-like_VEG"/>
    <property type="match status" value="1"/>
</dbReference>
<dbReference type="InterPro" id="IPR035986">
    <property type="entry name" value="PKD_dom_sf"/>
</dbReference>
<dbReference type="NCBIfam" id="TIGR03296">
    <property type="entry name" value="M6dom_TIGR03296"/>
    <property type="match status" value="1"/>
</dbReference>
<sequence length="1019" mass="111669">MLFMHNLAMISHIRNWGRVLIVRFINYLAGVCLLSSFSVFAKPVATHDIGLINKEQIVYWLNKRGELNQRDEQAALEDYIGQVNTAQRVAIKPRVLDPAKVHNKAVLDNKFTNFVSLIPTDDKTNVKVLAILIDFPDLPYDNNQLTAEDTPMYYSDYSQAHYQQMLFNDTSYPGPSGQSLNTVHHYYQQASGESFAFTGDVYGWVSADKPAKFYGEREGDIRDLNAPDLILEAVEKAVTTFNINLQDYDLTDLDDIDGDGITNEPNGIIDHVMVFHSSIGEEAGGGVLGTDAIWSHRFFVTNNANQPATVAGSNVKLFGYTINPIDAGIGVVAHEFGHDLGLPDEYDLMGSAIGEPVASWSIMAGGSWAGSPRGSAPVMFSAYALDYLQTRYKGNWLHQTEIDLTDVNTDSEHNLKASSSFSSGVNQLKVTLPAKLESFKAPLQGRYQYYSGKGNELVHSYKQRITLPSTAGSTELALLSHFSIEQDYDYAQIKVNGVALANSYTKAINPHYGDIGPYLSGDSQFKDGAKLPHGHLDMRFDLSAYEGQTIELEITYVTDVNIHFYGIVVDDLTITQGNTVVFKDDAEQSSIAQLAGFSRIGEYVYQQPTHYFLQLRDYAGIDSGLQFESYSPGVLLWYVDPAEQNNNTASHPGEGFALVVDADQNTIRKGTTSGPANTDIQVRDAAFSLYDQRQGLGDEHLLAISSFSDSQDYSFPIQPASGVNVPSLGFGWRIVSQATDSSEVNVELNYDATSGISAQRSDRDVSFSINGLILNETDTFLWLFGDGEQSTVLAPTHQYAEYGRYTVVFERTTESGEVTRLNKEIIVSEPLTLSLSVTANENGLLVATATAQGGIAPYQYSWDFADGSAASTATVSYQYALSGSFDVNVTVVDANMESTSSQFAVTVDVPLNASARFNAQGLNVQFSSQISGGTGQYRYQWDFADGSTSTSASPTHQYTNEGTYAVTLTVTDTQTQAVEQTSLSVTVVKTQSNSGSSGGAIWWLLLIFSPLIIRRYGKF</sequence>
<dbReference type="PANTHER" id="PTHR41775">
    <property type="entry name" value="SECRETED PROTEIN-RELATED"/>
    <property type="match status" value="1"/>
</dbReference>
<dbReference type="KEGG" id="pdj:D0907_16925"/>
<dbReference type="Pfam" id="PF18911">
    <property type="entry name" value="PKD_4"/>
    <property type="match status" value="3"/>
</dbReference>
<feature type="domain" description="PKD" evidence="1">
    <location>
        <begin position="907"/>
        <end position="987"/>
    </location>
</feature>